<gene>
    <name evidence="2" type="ORF">FL583_21555</name>
</gene>
<keyword evidence="1" id="KW-0812">Transmembrane</keyword>
<dbReference type="EMBL" id="VIRS01000015">
    <property type="protein sequence ID" value="TQS43024.1"/>
    <property type="molecule type" value="Genomic_DNA"/>
</dbReference>
<dbReference type="Proteomes" id="UP000317982">
    <property type="component" value="Unassembled WGS sequence"/>
</dbReference>
<reference evidence="2 3" key="1">
    <citation type="submission" date="2019-07" db="EMBL/GenBank/DDBJ databases">
        <title>Cryptosporangium phraense sp. nov., isolated from plant litter.</title>
        <authorList>
            <person name="Suriyachadkun C."/>
        </authorList>
    </citation>
    <scope>NUCLEOTIDE SEQUENCE [LARGE SCALE GENOMIC DNA]</scope>
    <source>
        <strain evidence="2 3">A-T 5661</strain>
    </source>
</reference>
<evidence type="ECO:0000313" key="2">
    <source>
        <dbReference type="EMBL" id="TQS43024.1"/>
    </source>
</evidence>
<sequence>MTPTRMRRRPLGELAGVIAVVLATAATWWGWLGWDDEYQVDPVTGQVSGPYEAWQVIGCVLGLIAIVVVGVLTLRPWLAPLALTGTFSGLWSWWAGNHDESGLWLVGAVLVVGGLAWGSAVVSVFTWLASKGLGTGPRRA</sequence>
<proteinExistence type="predicted"/>
<name>A0A545ANW4_9ACTN</name>
<dbReference type="InParanoid" id="A0A545ANW4"/>
<dbReference type="AlphaFoldDB" id="A0A545ANW4"/>
<feature type="transmembrane region" description="Helical" evidence="1">
    <location>
        <begin position="102"/>
        <end position="129"/>
    </location>
</feature>
<protein>
    <submittedName>
        <fullName evidence="2">Uncharacterized protein</fullName>
    </submittedName>
</protein>
<feature type="transmembrane region" description="Helical" evidence="1">
    <location>
        <begin position="77"/>
        <end position="96"/>
    </location>
</feature>
<feature type="transmembrane region" description="Helical" evidence="1">
    <location>
        <begin position="51"/>
        <end position="72"/>
    </location>
</feature>
<evidence type="ECO:0000256" key="1">
    <source>
        <dbReference type="SAM" id="Phobius"/>
    </source>
</evidence>
<accession>A0A545ANW4</accession>
<keyword evidence="1" id="KW-0472">Membrane</keyword>
<dbReference type="RefSeq" id="WP_142706509.1">
    <property type="nucleotide sequence ID" value="NZ_VIRS01000015.1"/>
</dbReference>
<keyword evidence="3" id="KW-1185">Reference proteome</keyword>
<evidence type="ECO:0000313" key="3">
    <source>
        <dbReference type="Proteomes" id="UP000317982"/>
    </source>
</evidence>
<feature type="transmembrane region" description="Helical" evidence="1">
    <location>
        <begin position="12"/>
        <end position="31"/>
    </location>
</feature>
<organism evidence="2 3">
    <name type="scientific">Cryptosporangium phraense</name>
    <dbReference type="NCBI Taxonomy" id="2593070"/>
    <lineage>
        <taxon>Bacteria</taxon>
        <taxon>Bacillati</taxon>
        <taxon>Actinomycetota</taxon>
        <taxon>Actinomycetes</taxon>
        <taxon>Cryptosporangiales</taxon>
        <taxon>Cryptosporangiaceae</taxon>
        <taxon>Cryptosporangium</taxon>
    </lineage>
</organism>
<comment type="caution">
    <text evidence="2">The sequence shown here is derived from an EMBL/GenBank/DDBJ whole genome shotgun (WGS) entry which is preliminary data.</text>
</comment>
<keyword evidence="1" id="KW-1133">Transmembrane helix</keyword>